<accession>A0A6J4QJB5</accession>
<sequence>MQQGCEPFELPCGQPRKRGIPERVAESELVGVTLSPLLVVYATTHFSGSVSDV</sequence>
<dbReference type="EMBL" id="CADCVF010000011">
    <property type="protein sequence ID" value="CAA9446312.1"/>
    <property type="molecule type" value="Genomic_DNA"/>
</dbReference>
<reference evidence="1" key="1">
    <citation type="submission" date="2020-02" db="EMBL/GenBank/DDBJ databases">
        <authorList>
            <person name="Meier V. D."/>
        </authorList>
    </citation>
    <scope>NUCLEOTIDE SEQUENCE</scope>
    <source>
        <strain evidence="1">AVDCRST_MAG58</strain>
    </source>
</reference>
<evidence type="ECO:0000313" key="1">
    <source>
        <dbReference type="EMBL" id="CAA9446312.1"/>
    </source>
</evidence>
<gene>
    <name evidence="1" type="ORF">AVDCRST_MAG58-455</name>
</gene>
<organism evidence="1">
    <name type="scientific">uncultured Rubrobacteraceae bacterium</name>
    <dbReference type="NCBI Taxonomy" id="349277"/>
    <lineage>
        <taxon>Bacteria</taxon>
        <taxon>Bacillati</taxon>
        <taxon>Actinomycetota</taxon>
        <taxon>Rubrobacteria</taxon>
        <taxon>Rubrobacterales</taxon>
        <taxon>Rubrobacteraceae</taxon>
        <taxon>environmental samples</taxon>
    </lineage>
</organism>
<proteinExistence type="predicted"/>
<protein>
    <submittedName>
        <fullName evidence="1">Uncharacterized protein</fullName>
    </submittedName>
</protein>
<dbReference type="AlphaFoldDB" id="A0A6J4QJB5"/>
<name>A0A6J4QJB5_9ACTN</name>